<comment type="caution">
    <text evidence="2">The sequence shown here is derived from an EMBL/GenBank/DDBJ whole genome shotgun (WGS) entry which is preliminary data.</text>
</comment>
<organism evidence="2 3">
    <name type="scientific">Arachis hypogaea</name>
    <name type="common">Peanut</name>
    <dbReference type="NCBI Taxonomy" id="3818"/>
    <lineage>
        <taxon>Eukaryota</taxon>
        <taxon>Viridiplantae</taxon>
        <taxon>Streptophyta</taxon>
        <taxon>Embryophyta</taxon>
        <taxon>Tracheophyta</taxon>
        <taxon>Spermatophyta</taxon>
        <taxon>Magnoliopsida</taxon>
        <taxon>eudicotyledons</taxon>
        <taxon>Gunneridae</taxon>
        <taxon>Pentapetalae</taxon>
        <taxon>rosids</taxon>
        <taxon>fabids</taxon>
        <taxon>Fabales</taxon>
        <taxon>Fabaceae</taxon>
        <taxon>Papilionoideae</taxon>
        <taxon>50 kb inversion clade</taxon>
        <taxon>dalbergioids sensu lato</taxon>
        <taxon>Dalbergieae</taxon>
        <taxon>Pterocarpus clade</taxon>
        <taxon>Arachis</taxon>
    </lineage>
</organism>
<evidence type="ECO:0000313" key="2">
    <source>
        <dbReference type="EMBL" id="RYR46263.1"/>
    </source>
</evidence>
<evidence type="ECO:0008006" key="4">
    <source>
        <dbReference type="Google" id="ProtNLM"/>
    </source>
</evidence>
<dbReference type="AlphaFoldDB" id="A0A445C5U8"/>
<evidence type="ECO:0000313" key="3">
    <source>
        <dbReference type="Proteomes" id="UP000289738"/>
    </source>
</evidence>
<protein>
    <recommendedName>
        <fullName evidence="4">Transposase MuDR plant domain-containing protein</fullName>
    </recommendedName>
</protein>
<gene>
    <name evidence="2" type="ORF">Ahy_A07g032004</name>
</gene>
<reference evidence="2 3" key="1">
    <citation type="submission" date="2019-01" db="EMBL/GenBank/DDBJ databases">
        <title>Sequencing of cultivated peanut Arachis hypogaea provides insights into genome evolution and oil improvement.</title>
        <authorList>
            <person name="Chen X."/>
        </authorList>
    </citation>
    <scope>NUCLEOTIDE SEQUENCE [LARGE SCALE GENOMIC DNA]</scope>
    <source>
        <strain evidence="3">cv. Fuhuasheng</strain>
        <tissue evidence="2">Leaves</tissue>
    </source>
</reference>
<evidence type="ECO:0000256" key="1">
    <source>
        <dbReference type="SAM" id="MobiDB-lite"/>
    </source>
</evidence>
<name>A0A445C5U8_ARAHY</name>
<dbReference type="EMBL" id="SDMP01000007">
    <property type="protein sequence ID" value="RYR46263.1"/>
    <property type="molecule type" value="Genomic_DNA"/>
</dbReference>
<proteinExistence type="predicted"/>
<accession>A0A445C5U8</accession>
<keyword evidence="3" id="KW-1185">Reference proteome</keyword>
<sequence>MGQDHRRLDSKVIAQHIFTMVKADPTISIREVENHFGYKASYKNIWLAKQRVIAEIYSDWEESYNELLRWLFAMQMYLPGKIYFKFGYSLSNNFDVYNKLTENVTIIRLIDLEQVDGGWAGPLAQPQPPPSASHPDQITLCAPTAGTKSYMGGLDVGLYDGVYADDSRTEHPTTHANHQAAARTTRFA</sequence>
<feature type="region of interest" description="Disordered" evidence="1">
    <location>
        <begin position="168"/>
        <end position="188"/>
    </location>
</feature>
<dbReference type="Proteomes" id="UP000289738">
    <property type="component" value="Chromosome A07"/>
</dbReference>